<dbReference type="EMBL" id="BARS01011558">
    <property type="protein sequence ID" value="GAF91256.1"/>
    <property type="molecule type" value="Genomic_DNA"/>
</dbReference>
<accession>X0TVP3</accession>
<organism evidence="1">
    <name type="scientific">marine sediment metagenome</name>
    <dbReference type="NCBI Taxonomy" id="412755"/>
    <lineage>
        <taxon>unclassified sequences</taxon>
        <taxon>metagenomes</taxon>
        <taxon>ecological metagenomes</taxon>
    </lineage>
</organism>
<comment type="caution">
    <text evidence="1">The sequence shown here is derived from an EMBL/GenBank/DDBJ whole genome shotgun (WGS) entry which is preliminary data.</text>
</comment>
<reference evidence="1" key="1">
    <citation type="journal article" date="2014" name="Front. Microbiol.">
        <title>High frequency of phylogenetically diverse reductive dehalogenase-homologous genes in deep subseafloor sedimentary metagenomes.</title>
        <authorList>
            <person name="Kawai M."/>
            <person name="Futagami T."/>
            <person name="Toyoda A."/>
            <person name="Takaki Y."/>
            <person name="Nishi S."/>
            <person name="Hori S."/>
            <person name="Arai W."/>
            <person name="Tsubouchi T."/>
            <person name="Morono Y."/>
            <person name="Uchiyama I."/>
            <person name="Ito T."/>
            <person name="Fujiyama A."/>
            <person name="Inagaki F."/>
            <person name="Takami H."/>
        </authorList>
    </citation>
    <scope>NUCLEOTIDE SEQUENCE</scope>
    <source>
        <strain evidence="1">Expedition CK06-06</strain>
    </source>
</reference>
<feature type="non-terminal residue" evidence="1">
    <location>
        <position position="1"/>
    </location>
</feature>
<gene>
    <name evidence="1" type="ORF">S01H1_20978</name>
</gene>
<name>X0TVP3_9ZZZZ</name>
<evidence type="ECO:0000313" key="1">
    <source>
        <dbReference type="EMBL" id="GAF91256.1"/>
    </source>
</evidence>
<proteinExistence type="predicted"/>
<protein>
    <submittedName>
        <fullName evidence="1">Uncharacterized protein</fullName>
    </submittedName>
</protein>
<sequence length="182" mass="21872">LDIDHIRQQRQRQRNGQLFGFSQPHCEFQDSDNNGSWEKSHGDPGGSILHLLYFTNKQAIYVLWRNRQYQCEFADRLYLDCFGERNLDIDHIRQQRQRQRNGQLFGFSQPHCEFQDSDNNGSWEKSHGDPGGSILHLLYFTNKQAIYVLWRNRQYQCEFADRLYLDCFGERNLDIDHIRQQR</sequence>
<dbReference type="AlphaFoldDB" id="X0TVP3"/>